<evidence type="ECO:0000256" key="1">
    <source>
        <dbReference type="SAM" id="MobiDB-lite"/>
    </source>
</evidence>
<reference evidence="2 3" key="1">
    <citation type="journal article" date="2019" name="Commun. Biol.">
        <title>The bagworm genome reveals a unique fibroin gene that provides high tensile strength.</title>
        <authorList>
            <person name="Kono N."/>
            <person name="Nakamura H."/>
            <person name="Ohtoshi R."/>
            <person name="Tomita M."/>
            <person name="Numata K."/>
            <person name="Arakawa K."/>
        </authorList>
    </citation>
    <scope>NUCLEOTIDE SEQUENCE [LARGE SCALE GENOMIC DNA]</scope>
</reference>
<name>A0A4C2AFZ1_EUMVA</name>
<feature type="region of interest" description="Disordered" evidence="1">
    <location>
        <begin position="16"/>
        <end position="38"/>
    </location>
</feature>
<organism evidence="2 3">
    <name type="scientific">Eumeta variegata</name>
    <name type="common">Bagworm moth</name>
    <name type="synonym">Eumeta japonica</name>
    <dbReference type="NCBI Taxonomy" id="151549"/>
    <lineage>
        <taxon>Eukaryota</taxon>
        <taxon>Metazoa</taxon>
        <taxon>Ecdysozoa</taxon>
        <taxon>Arthropoda</taxon>
        <taxon>Hexapoda</taxon>
        <taxon>Insecta</taxon>
        <taxon>Pterygota</taxon>
        <taxon>Neoptera</taxon>
        <taxon>Endopterygota</taxon>
        <taxon>Lepidoptera</taxon>
        <taxon>Glossata</taxon>
        <taxon>Ditrysia</taxon>
        <taxon>Tineoidea</taxon>
        <taxon>Psychidae</taxon>
        <taxon>Oiketicinae</taxon>
        <taxon>Eumeta</taxon>
    </lineage>
</organism>
<dbReference type="AlphaFoldDB" id="A0A4C2AFZ1"/>
<evidence type="ECO:0000313" key="3">
    <source>
        <dbReference type="Proteomes" id="UP000299102"/>
    </source>
</evidence>
<protein>
    <submittedName>
        <fullName evidence="2">Uncharacterized protein</fullName>
    </submittedName>
</protein>
<keyword evidence="3" id="KW-1185">Reference proteome</keyword>
<evidence type="ECO:0000313" key="2">
    <source>
        <dbReference type="EMBL" id="GBP98203.1"/>
    </source>
</evidence>
<sequence length="79" mass="8961">MFPTLSSFYEARDDTAMTSMRTTSKLRDPSNTRPRLPVMIGTVSPSSLYHQRRMIFTSAATHIGSSGRLGLWAEPRHYK</sequence>
<proteinExistence type="predicted"/>
<dbReference type="EMBL" id="BGZK01003087">
    <property type="protein sequence ID" value="GBP98203.1"/>
    <property type="molecule type" value="Genomic_DNA"/>
</dbReference>
<gene>
    <name evidence="2" type="ORF">EVAR_70882_1</name>
</gene>
<comment type="caution">
    <text evidence="2">The sequence shown here is derived from an EMBL/GenBank/DDBJ whole genome shotgun (WGS) entry which is preliminary data.</text>
</comment>
<accession>A0A4C2AFZ1</accession>
<dbReference type="Proteomes" id="UP000299102">
    <property type="component" value="Unassembled WGS sequence"/>
</dbReference>